<proteinExistence type="inferred from homology"/>
<name>A0ABW8NJN7_9GAMM</name>
<comment type="similarity">
    <text evidence="3">Belongs to the aldehyde dehydrogenase family.</text>
</comment>
<dbReference type="PROSITE" id="PS00070">
    <property type="entry name" value="ALDEHYDE_DEHYDR_CYS"/>
    <property type="match status" value="1"/>
</dbReference>
<evidence type="ECO:0000313" key="5">
    <source>
        <dbReference type="EMBL" id="MFK4753097.1"/>
    </source>
</evidence>
<accession>A0ABW8NJN7</accession>
<dbReference type="InterPro" id="IPR016161">
    <property type="entry name" value="Ald_DH/histidinol_DH"/>
</dbReference>
<feature type="domain" description="Aldehyde dehydrogenase" evidence="4">
    <location>
        <begin position="21"/>
        <end position="479"/>
    </location>
</feature>
<dbReference type="InterPro" id="IPR016163">
    <property type="entry name" value="Ald_DH_C"/>
</dbReference>
<dbReference type="EMBL" id="JBBKTX010000013">
    <property type="protein sequence ID" value="MFK4753097.1"/>
    <property type="molecule type" value="Genomic_DNA"/>
</dbReference>
<protein>
    <submittedName>
        <fullName evidence="5">Aldehyde dehydrogenase</fullName>
    </submittedName>
</protein>
<organism evidence="5 6">
    <name type="scientific">Oceanobacter antarcticus</name>
    <dbReference type="NCBI Taxonomy" id="3133425"/>
    <lineage>
        <taxon>Bacteria</taxon>
        <taxon>Pseudomonadati</taxon>
        <taxon>Pseudomonadota</taxon>
        <taxon>Gammaproteobacteria</taxon>
        <taxon>Oceanospirillales</taxon>
        <taxon>Oceanospirillaceae</taxon>
        <taxon>Oceanobacter</taxon>
    </lineage>
</organism>
<dbReference type="Proteomes" id="UP001620597">
    <property type="component" value="Unassembled WGS sequence"/>
</dbReference>
<evidence type="ECO:0000256" key="3">
    <source>
        <dbReference type="RuleBase" id="RU003345"/>
    </source>
</evidence>
<evidence type="ECO:0000256" key="2">
    <source>
        <dbReference type="PROSITE-ProRule" id="PRU10007"/>
    </source>
</evidence>
<dbReference type="PROSITE" id="PS00687">
    <property type="entry name" value="ALDEHYDE_DEHYDR_GLU"/>
    <property type="match status" value="1"/>
</dbReference>
<dbReference type="InterPro" id="IPR029510">
    <property type="entry name" value="Ald_DH_CS_GLU"/>
</dbReference>
<dbReference type="PANTHER" id="PTHR11699">
    <property type="entry name" value="ALDEHYDE DEHYDROGENASE-RELATED"/>
    <property type="match status" value="1"/>
</dbReference>
<keyword evidence="1 3" id="KW-0560">Oxidoreductase</keyword>
<dbReference type="SUPFAM" id="SSF53720">
    <property type="entry name" value="ALDH-like"/>
    <property type="match status" value="1"/>
</dbReference>
<dbReference type="RefSeq" id="WP_416206178.1">
    <property type="nucleotide sequence ID" value="NZ_JBBKTX010000013.1"/>
</dbReference>
<evidence type="ECO:0000259" key="4">
    <source>
        <dbReference type="Pfam" id="PF00171"/>
    </source>
</evidence>
<evidence type="ECO:0000256" key="1">
    <source>
        <dbReference type="ARBA" id="ARBA00023002"/>
    </source>
</evidence>
<dbReference type="Gene3D" id="3.40.605.10">
    <property type="entry name" value="Aldehyde Dehydrogenase, Chain A, domain 1"/>
    <property type="match status" value="1"/>
</dbReference>
<dbReference type="InterPro" id="IPR016160">
    <property type="entry name" value="Ald_DH_CS_CYS"/>
</dbReference>
<dbReference type="InterPro" id="IPR015590">
    <property type="entry name" value="Aldehyde_DH_dom"/>
</dbReference>
<dbReference type="CDD" id="cd07114">
    <property type="entry name" value="ALDH_DhaS"/>
    <property type="match status" value="1"/>
</dbReference>
<reference evidence="5 6" key="1">
    <citation type="submission" date="2024-03" db="EMBL/GenBank/DDBJ databases">
        <title>High-quality draft genome sequence of Oceanobacter sp. wDCs-4.</title>
        <authorList>
            <person name="Dong C."/>
        </authorList>
    </citation>
    <scope>NUCLEOTIDE SEQUENCE [LARGE SCALE GENOMIC DNA]</scope>
    <source>
        <strain evidence="6">wDCs-4</strain>
    </source>
</reference>
<gene>
    <name evidence="5" type="ORF">WG929_11805</name>
</gene>
<keyword evidence="6" id="KW-1185">Reference proteome</keyword>
<dbReference type="InterPro" id="IPR016162">
    <property type="entry name" value="Ald_DH_N"/>
</dbReference>
<comment type="caution">
    <text evidence="5">The sequence shown here is derived from an EMBL/GenBank/DDBJ whole genome shotgun (WGS) entry which is preliminary data.</text>
</comment>
<dbReference type="Pfam" id="PF00171">
    <property type="entry name" value="Aldedh"/>
    <property type="match status" value="1"/>
</dbReference>
<sequence length="492" mass="52504">MVKPIYIAGEWKNGRGGLRATTFPADGSINADIATANADDVEEAVQAADKAWRDPSWRHRLPHERAAILYKVADLVAARATTLAALQTRDNGKPLTETMALVMSAAGTARYFAAACETLDESLPSQRSHDYITASVYEPLGVVVAITPWNSPIASEMQKIAPALAAGNAVIVKPAEATPLAALELARLFEEAGLPKGLLSVLPGRGSVVGEALARHPKVRKIAFTGGTSTGRRLAGIAAEKLIPISLELGGKSPTIVLEDADIEMAARGVCYGIFSSAGQACIAGARLFVHHNIYEPFMARLLELTRGLRVGHPEQPGIHMGSLINMAHLESVAGFVERAGADGGTILCGGKRLTGKTETCDYDAGCFYAPTIISGLSNSSYVCQEEIFGPVLVVLPFDNEADLVAQANDSMFGLAAGIWTENFRRGWRLARTLDTGTVWLNTYKKFSVSAPFGGFKESGLGREKGRAGVREYMQQKSIYVGLSDEPNNWSA</sequence>
<feature type="active site" evidence="2">
    <location>
        <position position="248"/>
    </location>
</feature>
<dbReference type="Gene3D" id="3.40.309.10">
    <property type="entry name" value="Aldehyde Dehydrogenase, Chain A, domain 2"/>
    <property type="match status" value="1"/>
</dbReference>
<evidence type="ECO:0000313" key="6">
    <source>
        <dbReference type="Proteomes" id="UP001620597"/>
    </source>
</evidence>